<feature type="transmembrane region" description="Helical" evidence="18">
    <location>
        <begin position="160"/>
        <end position="177"/>
    </location>
</feature>
<dbReference type="NCBIfam" id="TIGR00560">
    <property type="entry name" value="pgsA"/>
    <property type="match status" value="1"/>
</dbReference>
<evidence type="ECO:0000256" key="9">
    <source>
        <dbReference type="ARBA" id="ARBA00022692"/>
    </source>
</evidence>
<dbReference type="PANTHER" id="PTHR14269">
    <property type="entry name" value="CDP-DIACYLGLYCEROL--GLYCEROL-3-PHOSPHATE 3-PHOSPHATIDYLTRANSFERASE-RELATED"/>
    <property type="match status" value="1"/>
</dbReference>
<dbReference type="RefSeq" id="WP_282210605.1">
    <property type="nucleotide sequence ID" value="NZ_CP118247.1"/>
</dbReference>
<evidence type="ECO:0000313" key="19">
    <source>
        <dbReference type="EMBL" id="WDR05086.1"/>
    </source>
</evidence>
<comment type="pathway">
    <text evidence="2">Phospholipid metabolism; phosphatidylglycerol biosynthesis; phosphatidylglycerol from CDP-diacylglycerol: step 1/2.</text>
</comment>
<evidence type="ECO:0000256" key="12">
    <source>
        <dbReference type="ARBA" id="ARBA00023136"/>
    </source>
</evidence>
<evidence type="ECO:0000256" key="11">
    <source>
        <dbReference type="ARBA" id="ARBA00023098"/>
    </source>
</evidence>
<dbReference type="EC" id="2.7.8.5" evidence="5 16"/>
<dbReference type="EMBL" id="CP118247">
    <property type="protein sequence ID" value="WDR05086.1"/>
    <property type="molecule type" value="Genomic_DNA"/>
</dbReference>
<sequence>MANASQITSIPNLITIARIVAIPVIAWLVIMADPGLRLFALVLYVLAAASDWVDGYLARKWNQTSPLGRMLDPIADKLLVGVMLVVLAYDHTLSALDLIPACTILFREIFISGLREFLGNTKVVLPVSMLAKWKTTTQLIAIAILLLVPAMPVLDVIGTALIWLAAVLTLWTGIQYFRASWPHLSGDTP</sequence>
<dbReference type="Pfam" id="PF01066">
    <property type="entry name" value="CDP-OH_P_transf"/>
    <property type="match status" value="1"/>
</dbReference>
<protein>
    <recommendedName>
        <fullName evidence="6 16">CDP-diacylglycerol--glycerol-3-phosphate 3-phosphatidyltransferase</fullName>
        <ecNumber evidence="5 16">2.7.8.5</ecNumber>
    </recommendedName>
</protein>
<evidence type="ECO:0000256" key="5">
    <source>
        <dbReference type="ARBA" id="ARBA00013170"/>
    </source>
</evidence>
<dbReference type="Gene3D" id="1.20.120.1760">
    <property type="match status" value="1"/>
</dbReference>
<evidence type="ECO:0000256" key="10">
    <source>
        <dbReference type="ARBA" id="ARBA00022989"/>
    </source>
</evidence>
<name>A0ABY7YV06_9HYPH</name>
<keyword evidence="10 18" id="KW-1133">Transmembrane helix</keyword>
<keyword evidence="7" id="KW-0444">Lipid biosynthesis</keyword>
<evidence type="ECO:0000256" key="6">
    <source>
        <dbReference type="ARBA" id="ARBA00014944"/>
    </source>
</evidence>
<dbReference type="Proteomes" id="UP001222118">
    <property type="component" value="Chromosome"/>
</dbReference>
<dbReference type="PROSITE" id="PS00379">
    <property type="entry name" value="CDP_ALCOHOL_P_TRANSF"/>
    <property type="match status" value="1"/>
</dbReference>
<organism evidence="19 20">
    <name type="scientific">Devosia rhodophyticola</name>
    <dbReference type="NCBI Taxonomy" id="3026423"/>
    <lineage>
        <taxon>Bacteria</taxon>
        <taxon>Pseudomonadati</taxon>
        <taxon>Pseudomonadota</taxon>
        <taxon>Alphaproteobacteria</taxon>
        <taxon>Hyphomicrobiales</taxon>
        <taxon>Devosiaceae</taxon>
        <taxon>Devosia</taxon>
    </lineage>
</organism>
<dbReference type="InterPro" id="IPR004570">
    <property type="entry name" value="Phosphatidylglycerol_P_synth"/>
</dbReference>
<comment type="pathway">
    <text evidence="3">Lipid metabolism.</text>
</comment>
<keyword evidence="13" id="KW-0594">Phospholipid biosynthesis</keyword>
<gene>
    <name evidence="19" type="primary">pgsA</name>
    <name evidence="19" type="ORF">PSQ90_12400</name>
</gene>
<evidence type="ECO:0000256" key="8">
    <source>
        <dbReference type="ARBA" id="ARBA00022679"/>
    </source>
</evidence>
<keyword evidence="8 17" id="KW-0808">Transferase</keyword>
<evidence type="ECO:0000256" key="2">
    <source>
        <dbReference type="ARBA" id="ARBA00005042"/>
    </source>
</evidence>
<evidence type="ECO:0000256" key="3">
    <source>
        <dbReference type="ARBA" id="ARBA00005189"/>
    </source>
</evidence>
<comment type="subcellular location">
    <subcellularLocation>
        <location evidence="1">Membrane</location>
        <topology evidence="1">Multi-pass membrane protein</topology>
    </subcellularLocation>
</comment>
<evidence type="ECO:0000256" key="16">
    <source>
        <dbReference type="NCBIfam" id="TIGR00560"/>
    </source>
</evidence>
<dbReference type="InterPro" id="IPR000462">
    <property type="entry name" value="CDP-OH_P_trans"/>
</dbReference>
<dbReference type="InterPro" id="IPR043130">
    <property type="entry name" value="CDP-OH_PTrfase_TM_dom"/>
</dbReference>
<reference evidence="19 20" key="1">
    <citation type="submission" date="2023-02" db="EMBL/GenBank/DDBJ databases">
        <title>Devosia chondri sp. nov., isolated from the phycosphere of marine algae.</title>
        <authorList>
            <person name="Kim J.M."/>
            <person name="Lee J.K."/>
            <person name="Choi B.J."/>
            <person name="Bayburt H."/>
            <person name="Jeon C.O."/>
        </authorList>
    </citation>
    <scope>NUCLEOTIDE SEQUENCE [LARGE SCALE GENOMIC DNA]</scope>
    <source>
        <strain evidence="19 20">G2-5</strain>
    </source>
</reference>
<evidence type="ECO:0000256" key="18">
    <source>
        <dbReference type="SAM" id="Phobius"/>
    </source>
</evidence>
<dbReference type="GO" id="GO:0008444">
    <property type="term" value="F:CDP-diacylglycerol-glycerol-3-phosphate 3-phosphatidyltransferase activity"/>
    <property type="evidence" value="ECO:0007669"/>
    <property type="project" value="UniProtKB-EC"/>
</dbReference>
<keyword evidence="11" id="KW-0443">Lipid metabolism</keyword>
<evidence type="ECO:0000256" key="17">
    <source>
        <dbReference type="RuleBase" id="RU003750"/>
    </source>
</evidence>
<evidence type="ECO:0000256" key="7">
    <source>
        <dbReference type="ARBA" id="ARBA00022516"/>
    </source>
</evidence>
<dbReference type="InterPro" id="IPR050324">
    <property type="entry name" value="CDP-alcohol_PTase-I"/>
</dbReference>
<evidence type="ECO:0000256" key="1">
    <source>
        <dbReference type="ARBA" id="ARBA00004141"/>
    </source>
</evidence>
<evidence type="ECO:0000256" key="13">
    <source>
        <dbReference type="ARBA" id="ARBA00023209"/>
    </source>
</evidence>
<proteinExistence type="inferred from homology"/>
<feature type="transmembrane region" description="Helical" evidence="18">
    <location>
        <begin position="38"/>
        <end position="58"/>
    </location>
</feature>
<dbReference type="PIRSF" id="PIRSF000847">
    <property type="entry name" value="Phos_ph_gly_syn"/>
    <property type="match status" value="1"/>
</dbReference>
<comment type="similarity">
    <text evidence="4 17">Belongs to the CDP-alcohol phosphatidyltransferase class-I family.</text>
</comment>
<keyword evidence="12 18" id="KW-0472">Membrane</keyword>
<keyword evidence="20" id="KW-1185">Reference proteome</keyword>
<dbReference type="PANTHER" id="PTHR14269:SF62">
    <property type="entry name" value="CDP-DIACYLGLYCEROL--GLYCEROL-3-PHOSPHATE 3-PHOSPHATIDYLTRANSFERASE 1, CHLOROPLASTIC"/>
    <property type="match status" value="1"/>
</dbReference>
<evidence type="ECO:0000256" key="4">
    <source>
        <dbReference type="ARBA" id="ARBA00010441"/>
    </source>
</evidence>
<comment type="catalytic activity">
    <reaction evidence="15">
        <text>a CDP-1,2-diacyl-sn-glycerol + sn-glycerol 3-phosphate = a 1,2-diacyl-sn-glycero-3-phospho-(1'-sn-glycero-3'-phosphate) + CMP + H(+)</text>
        <dbReference type="Rhea" id="RHEA:12593"/>
        <dbReference type="ChEBI" id="CHEBI:15378"/>
        <dbReference type="ChEBI" id="CHEBI:57597"/>
        <dbReference type="ChEBI" id="CHEBI:58332"/>
        <dbReference type="ChEBI" id="CHEBI:60110"/>
        <dbReference type="ChEBI" id="CHEBI:60377"/>
        <dbReference type="EC" id="2.7.8.5"/>
    </reaction>
</comment>
<keyword evidence="9 18" id="KW-0812">Transmembrane</keyword>
<feature type="transmembrane region" description="Helical" evidence="18">
    <location>
        <begin position="70"/>
        <end position="89"/>
    </location>
</feature>
<evidence type="ECO:0000256" key="15">
    <source>
        <dbReference type="ARBA" id="ARBA00048586"/>
    </source>
</evidence>
<evidence type="ECO:0000313" key="20">
    <source>
        <dbReference type="Proteomes" id="UP001222118"/>
    </source>
</evidence>
<feature type="transmembrane region" description="Helical" evidence="18">
    <location>
        <begin position="12"/>
        <end position="32"/>
    </location>
</feature>
<evidence type="ECO:0000256" key="14">
    <source>
        <dbReference type="ARBA" id="ARBA00023264"/>
    </source>
</evidence>
<dbReference type="InterPro" id="IPR048254">
    <property type="entry name" value="CDP_ALCOHOL_P_TRANSF_CS"/>
</dbReference>
<keyword evidence="14" id="KW-1208">Phospholipid metabolism</keyword>
<accession>A0ABY7YV06</accession>